<keyword evidence="3" id="KW-1185">Reference proteome</keyword>
<evidence type="ECO:0000256" key="1">
    <source>
        <dbReference type="SAM" id="MobiDB-lite"/>
    </source>
</evidence>
<feature type="region of interest" description="Disordered" evidence="1">
    <location>
        <begin position="64"/>
        <end position="93"/>
    </location>
</feature>
<evidence type="ECO:0000313" key="2">
    <source>
        <dbReference type="EMBL" id="PTB75242.1"/>
    </source>
</evidence>
<reference evidence="2 3" key="1">
    <citation type="submission" date="2016-07" db="EMBL/GenBank/DDBJ databases">
        <title>Multiple horizontal gene transfer events from other fungi enriched the ability of initially mycotrophic Trichoderma (Ascomycota) to feed on dead plant biomass.</title>
        <authorList>
            <consortium name="DOE Joint Genome Institute"/>
            <person name="Aerts A."/>
            <person name="Atanasova L."/>
            <person name="Chenthamara K."/>
            <person name="Zhang J."/>
            <person name="Grujic M."/>
            <person name="Henrissat B."/>
            <person name="Kuo A."/>
            <person name="Salamov A."/>
            <person name="Lipzen A."/>
            <person name="Labutti K."/>
            <person name="Barry K."/>
            <person name="Miao Y."/>
            <person name="Rahimi M.J."/>
            <person name="Shen Q."/>
            <person name="Grigoriev I.V."/>
            <person name="Kubicek C.P."/>
            <person name="Druzhinina I.S."/>
        </authorList>
    </citation>
    <scope>NUCLEOTIDE SEQUENCE [LARGE SCALE GENOMIC DNA]</scope>
    <source>
        <strain evidence="2 3">ATCC 18648</strain>
    </source>
</reference>
<feature type="compositionally biased region" description="Pro residues" evidence="1">
    <location>
        <begin position="71"/>
        <end position="82"/>
    </location>
</feature>
<sequence length="161" mass="17544">MAGVAALSSIWPIQHATPSIRVVCIVSKQLIPPVIISRPSPRHCKLSALMLQVIRVRRAQLQSQATMPQAEPNPIPKLPPLYPNSMQASSTEPNMPFFPLTESFVTAQPPHQKARHGKGMEDEQKRGQLRCMHQPVPAPAPAPAPAVSDPSLVPLSRLARP</sequence>
<protein>
    <submittedName>
        <fullName evidence="2">Uncharacterized protein</fullName>
    </submittedName>
</protein>
<dbReference type="Proteomes" id="UP000240760">
    <property type="component" value="Unassembled WGS sequence"/>
</dbReference>
<accession>A0A2T4C107</accession>
<proteinExistence type="predicted"/>
<evidence type="ECO:0000313" key="3">
    <source>
        <dbReference type="Proteomes" id="UP000240760"/>
    </source>
</evidence>
<gene>
    <name evidence="2" type="ORF">M440DRAFT_1271627</name>
</gene>
<name>A0A2T4C107_TRILO</name>
<organism evidence="2 3">
    <name type="scientific">Trichoderma longibrachiatum ATCC 18648</name>
    <dbReference type="NCBI Taxonomy" id="983965"/>
    <lineage>
        <taxon>Eukaryota</taxon>
        <taxon>Fungi</taxon>
        <taxon>Dikarya</taxon>
        <taxon>Ascomycota</taxon>
        <taxon>Pezizomycotina</taxon>
        <taxon>Sordariomycetes</taxon>
        <taxon>Hypocreomycetidae</taxon>
        <taxon>Hypocreales</taxon>
        <taxon>Hypocreaceae</taxon>
        <taxon>Trichoderma</taxon>
    </lineage>
</organism>
<feature type="region of interest" description="Disordered" evidence="1">
    <location>
        <begin position="108"/>
        <end position="161"/>
    </location>
</feature>
<dbReference type="AlphaFoldDB" id="A0A2T4C107"/>
<dbReference type="EMBL" id="KZ679134">
    <property type="protein sequence ID" value="PTB75242.1"/>
    <property type="molecule type" value="Genomic_DNA"/>
</dbReference>